<reference evidence="1 2" key="1">
    <citation type="submission" date="2022-06" db="EMBL/GenBank/DDBJ databases">
        <title>Isolation of gut microbiota from human fecal samples.</title>
        <authorList>
            <person name="Pamer E.G."/>
            <person name="Barat B."/>
            <person name="Waligurski E."/>
            <person name="Medina S."/>
            <person name="Paddock L."/>
            <person name="Mostad J."/>
        </authorList>
    </citation>
    <scope>NUCLEOTIDE SEQUENCE [LARGE SCALE GENOMIC DNA]</scope>
    <source>
        <strain evidence="1 2">DFI.9.73</strain>
    </source>
</reference>
<keyword evidence="2" id="KW-1185">Reference proteome</keyword>
<gene>
    <name evidence="1" type="ORF">NE695_14250</name>
</gene>
<sequence>MEPMKNLCGLIPESLHRRLMEGKDPEMTNGEYLTKVLTAYLDQPVAAKQEQRTLAVQTSEEMFQKMKSYLDAHAPLTQKALVQNLLTLALDQWEKGEEPLLDSTLSDNKKERTLAIAMPEPLFHRVEQYLQAHSGVSKRAFVVGLVAQELQSWEMEQEHNQEVDLEQDNQVFGMSMTM</sequence>
<evidence type="ECO:0000313" key="1">
    <source>
        <dbReference type="EMBL" id="MCQ4841073.1"/>
    </source>
</evidence>
<comment type="caution">
    <text evidence="1">The sequence shown here is derived from an EMBL/GenBank/DDBJ whole genome shotgun (WGS) entry which is preliminary data.</text>
</comment>
<proteinExistence type="predicted"/>
<dbReference type="Proteomes" id="UP001524473">
    <property type="component" value="Unassembled WGS sequence"/>
</dbReference>
<protein>
    <submittedName>
        <fullName evidence="1">Uncharacterized protein</fullName>
    </submittedName>
</protein>
<name>A0ABT1S2A8_9FIRM</name>
<evidence type="ECO:0000313" key="2">
    <source>
        <dbReference type="Proteomes" id="UP001524473"/>
    </source>
</evidence>
<dbReference type="RefSeq" id="WP_256192226.1">
    <property type="nucleotide sequence ID" value="NZ_JANFZG010000037.1"/>
</dbReference>
<dbReference type="EMBL" id="JANFZH010000037">
    <property type="protein sequence ID" value="MCQ4841073.1"/>
    <property type="molecule type" value="Genomic_DNA"/>
</dbReference>
<accession>A0ABT1S2A8</accession>
<organism evidence="1 2">
    <name type="scientific">Neglectibacter timonensis</name>
    <dbReference type="NCBI Taxonomy" id="1776382"/>
    <lineage>
        <taxon>Bacteria</taxon>
        <taxon>Bacillati</taxon>
        <taxon>Bacillota</taxon>
        <taxon>Clostridia</taxon>
        <taxon>Eubacteriales</taxon>
        <taxon>Oscillospiraceae</taxon>
        <taxon>Neglectibacter</taxon>
    </lineage>
</organism>